<dbReference type="InterPro" id="IPR036271">
    <property type="entry name" value="Tet_transcr_reg_TetR-rel_C_sf"/>
</dbReference>
<reference evidence="7 8" key="1">
    <citation type="submission" date="2024-10" db="EMBL/GenBank/DDBJ databases">
        <title>The Natural Products Discovery Center: Release of the First 8490 Sequenced Strains for Exploring Actinobacteria Biosynthetic Diversity.</title>
        <authorList>
            <person name="Kalkreuter E."/>
            <person name="Kautsar S.A."/>
            <person name="Yang D."/>
            <person name="Bader C.D."/>
            <person name="Teijaro C.N."/>
            <person name="Fluegel L."/>
            <person name="Davis C.M."/>
            <person name="Simpson J.R."/>
            <person name="Lauterbach L."/>
            <person name="Steele A.D."/>
            <person name="Gui C."/>
            <person name="Meng S."/>
            <person name="Li G."/>
            <person name="Viehrig K."/>
            <person name="Ye F."/>
            <person name="Su P."/>
            <person name="Kiefer A.F."/>
            <person name="Nichols A."/>
            <person name="Cepeda A.J."/>
            <person name="Yan W."/>
            <person name="Fan B."/>
            <person name="Jiang Y."/>
            <person name="Adhikari A."/>
            <person name="Zheng C.-J."/>
            <person name="Schuster L."/>
            <person name="Cowan T.M."/>
            <person name="Smanski M.J."/>
            <person name="Chevrette M.G."/>
            <person name="De Carvalho L.P.S."/>
            <person name="Shen B."/>
        </authorList>
    </citation>
    <scope>NUCLEOTIDE SEQUENCE [LARGE SCALE GENOMIC DNA]</scope>
    <source>
        <strain evidence="7 8">NPDC053346</strain>
    </source>
</reference>
<evidence type="ECO:0000256" key="1">
    <source>
        <dbReference type="ARBA" id="ARBA00023015"/>
    </source>
</evidence>
<dbReference type="InterPro" id="IPR050109">
    <property type="entry name" value="HTH-type_TetR-like_transc_reg"/>
</dbReference>
<organism evidence="7 8">
    <name type="scientific">Streptomyces bikiniensis</name>
    <dbReference type="NCBI Taxonomy" id="1896"/>
    <lineage>
        <taxon>Bacteria</taxon>
        <taxon>Bacillati</taxon>
        <taxon>Actinomycetota</taxon>
        <taxon>Actinomycetes</taxon>
        <taxon>Kitasatosporales</taxon>
        <taxon>Streptomycetaceae</taxon>
        <taxon>Streptomyces</taxon>
    </lineage>
</organism>
<dbReference type="SUPFAM" id="SSF46689">
    <property type="entry name" value="Homeodomain-like"/>
    <property type="match status" value="1"/>
</dbReference>
<comment type="caution">
    <text evidence="7">The sequence shown here is derived from an EMBL/GenBank/DDBJ whole genome shotgun (WGS) entry which is preliminary data.</text>
</comment>
<evidence type="ECO:0000256" key="3">
    <source>
        <dbReference type="ARBA" id="ARBA00023163"/>
    </source>
</evidence>
<evidence type="ECO:0000256" key="2">
    <source>
        <dbReference type="ARBA" id="ARBA00023125"/>
    </source>
</evidence>
<keyword evidence="2 4" id="KW-0238">DNA-binding</keyword>
<proteinExistence type="predicted"/>
<dbReference type="Pfam" id="PF00440">
    <property type="entry name" value="TetR_N"/>
    <property type="match status" value="1"/>
</dbReference>
<accession>A0ABW8CVQ3</accession>
<gene>
    <name evidence="7" type="ORF">ACIGW0_19870</name>
</gene>
<dbReference type="PROSITE" id="PS50977">
    <property type="entry name" value="HTH_TETR_2"/>
    <property type="match status" value="1"/>
</dbReference>
<dbReference type="PANTHER" id="PTHR30055:SF220">
    <property type="entry name" value="TETR-FAMILY REGULATORY PROTEIN"/>
    <property type="match status" value="1"/>
</dbReference>
<dbReference type="Pfam" id="PF13305">
    <property type="entry name" value="TetR_C_33"/>
    <property type="match status" value="1"/>
</dbReference>
<dbReference type="InterPro" id="IPR009057">
    <property type="entry name" value="Homeodomain-like_sf"/>
</dbReference>
<feature type="region of interest" description="Disordered" evidence="5">
    <location>
        <begin position="185"/>
        <end position="205"/>
    </location>
</feature>
<keyword evidence="1" id="KW-0805">Transcription regulation</keyword>
<name>A0ABW8CVQ3_STRBI</name>
<evidence type="ECO:0000259" key="6">
    <source>
        <dbReference type="PROSITE" id="PS50977"/>
    </source>
</evidence>
<dbReference type="RefSeq" id="WP_399616461.1">
    <property type="nucleotide sequence ID" value="NZ_JBITYT010000008.1"/>
</dbReference>
<evidence type="ECO:0000313" key="7">
    <source>
        <dbReference type="EMBL" id="MFI9121637.1"/>
    </source>
</evidence>
<keyword evidence="8" id="KW-1185">Reference proteome</keyword>
<evidence type="ECO:0000256" key="4">
    <source>
        <dbReference type="PROSITE-ProRule" id="PRU00335"/>
    </source>
</evidence>
<protein>
    <submittedName>
        <fullName evidence="7">TetR/AcrR family transcriptional regulator</fullName>
    </submittedName>
</protein>
<dbReference type="Gene3D" id="1.10.357.10">
    <property type="entry name" value="Tetracycline Repressor, domain 2"/>
    <property type="match status" value="1"/>
</dbReference>
<evidence type="ECO:0000256" key="5">
    <source>
        <dbReference type="SAM" id="MobiDB-lite"/>
    </source>
</evidence>
<evidence type="ECO:0000313" key="8">
    <source>
        <dbReference type="Proteomes" id="UP001614391"/>
    </source>
</evidence>
<dbReference type="Proteomes" id="UP001614391">
    <property type="component" value="Unassembled WGS sequence"/>
</dbReference>
<dbReference type="InterPro" id="IPR025996">
    <property type="entry name" value="MT1864/Rv1816-like_C"/>
</dbReference>
<feature type="domain" description="HTH tetR-type" evidence="6">
    <location>
        <begin position="10"/>
        <end position="70"/>
    </location>
</feature>
<keyword evidence="3" id="KW-0804">Transcription</keyword>
<dbReference type="PANTHER" id="PTHR30055">
    <property type="entry name" value="HTH-TYPE TRANSCRIPTIONAL REGULATOR RUTR"/>
    <property type="match status" value="1"/>
</dbReference>
<dbReference type="SUPFAM" id="SSF48498">
    <property type="entry name" value="Tetracyclin repressor-like, C-terminal domain"/>
    <property type="match status" value="1"/>
</dbReference>
<feature type="DNA-binding region" description="H-T-H motif" evidence="4">
    <location>
        <begin position="33"/>
        <end position="52"/>
    </location>
</feature>
<dbReference type="EMBL" id="JBITYT010000008">
    <property type="protein sequence ID" value="MFI9121637.1"/>
    <property type="molecule type" value="Genomic_DNA"/>
</dbReference>
<dbReference type="InterPro" id="IPR001647">
    <property type="entry name" value="HTH_TetR"/>
</dbReference>
<sequence length="205" mass="21812">MTTRSTYHHGDLRQAVLAAALDVIAAEGPGALSLRDLARRAGVSHAAPAHHFKDRTGLLTAVAAEGYDLLAGALAGTPELRERGVRYVRFAVEHPAHFQVMFRPELLRADDPALLAAKERASAELRAGVAGLEDVPDAREAGIAAWSLAHGFATLLLTRNVTEALGGRDPEECFRSLAGLLFAERHPREESGDTPGGAEKGREGI</sequence>